<keyword evidence="4 6" id="KW-0949">S-adenosyl-L-methionine</keyword>
<comment type="similarity">
    <text evidence="6 7">Belongs to the class I-like SAM-binding methyltransferase superfamily. C5-methyltransferase family.</text>
</comment>
<evidence type="ECO:0000256" key="1">
    <source>
        <dbReference type="ARBA" id="ARBA00011975"/>
    </source>
</evidence>
<dbReference type="PROSITE" id="PS51679">
    <property type="entry name" value="SAM_MT_C5"/>
    <property type="match status" value="1"/>
</dbReference>
<sequence>MRYPTISLFSGAMGLDLGLESAGLEIKVAQDFDKWCEKTAIANNKNFVFGDIKRLINEDPSCSFLLKKADVKADEVFAVVGGPPCQAFSTAGKRESLGDPRGSLFMEFAHVIKTIRPRFFVMENVKGLTSASIVKPPKGKKKSEYTEDEMPGSAFKVVKQTLENLGYKIVYGVLDAAHFGVPQFRERLIILGSRDNEDIYLPVPTHFQRHQDPTYRWRTLGEAIRDIEDEPGICGSFSKDRVEILKHVPMGGNWRSLPIELQVKAMGGAYKSGGGKTGFFRRLDYNQPSPTLLTSPVQKATLLCHPTKDRPLSVREYARIQQFPDNWSIEGSADDIYRQIGNAVPTGLGKAIGQVLLSVAEGSATVQTKRLRGTSVHRSLNEVGATREFKVVEA</sequence>
<dbReference type="AlphaFoldDB" id="A0A220MN44"/>
<reference evidence="8 9" key="1">
    <citation type="submission" date="2016-11" db="EMBL/GenBank/DDBJ databases">
        <authorList>
            <person name="Jaros S."/>
            <person name="Januszkiewicz K."/>
            <person name="Wedrychowicz H."/>
        </authorList>
    </citation>
    <scope>NUCLEOTIDE SEQUENCE [LARGE SCALE GENOMIC DNA]</scope>
    <source>
        <strain evidence="8 9">NF2</strain>
    </source>
</reference>
<keyword evidence="2 6" id="KW-0489">Methyltransferase</keyword>
<evidence type="ECO:0000256" key="5">
    <source>
        <dbReference type="ARBA" id="ARBA00022747"/>
    </source>
</evidence>
<keyword evidence="5" id="KW-0680">Restriction system</keyword>
<organism evidence="8 9">
    <name type="scientific">Brevibacillus formosus</name>
    <dbReference type="NCBI Taxonomy" id="54913"/>
    <lineage>
        <taxon>Bacteria</taxon>
        <taxon>Bacillati</taxon>
        <taxon>Bacillota</taxon>
        <taxon>Bacilli</taxon>
        <taxon>Bacillales</taxon>
        <taxon>Paenibacillaceae</taxon>
        <taxon>Brevibacillus</taxon>
    </lineage>
</organism>
<evidence type="ECO:0000313" key="9">
    <source>
        <dbReference type="Proteomes" id="UP000197781"/>
    </source>
</evidence>
<dbReference type="InterPro" id="IPR001525">
    <property type="entry name" value="C5_MeTfrase"/>
</dbReference>
<dbReference type="Gene3D" id="3.40.50.150">
    <property type="entry name" value="Vaccinia Virus protein VP39"/>
    <property type="match status" value="1"/>
</dbReference>
<feature type="active site" evidence="6">
    <location>
        <position position="85"/>
    </location>
</feature>
<dbReference type="NCBIfam" id="TIGR00675">
    <property type="entry name" value="dcm"/>
    <property type="match status" value="1"/>
</dbReference>
<dbReference type="PANTHER" id="PTHR10629">
    <property type="entry name" value="CYTOSINE-SPECIFIC METHYLTRANSFERASE"/>
    <property type="match status" value="1"/>
</dbReference>
<name>A0A220MN44_9BACL</name>
<dbReference type="PANTHER" id="PTHR10629:SF52">
    <property type="entry name" value="DNA (CYTOSINE-5)-METHYLTRANSFERASE 1"/>
    <property type="match status" value="1"/>
</dbReference>
<proteinExistence type="inferred from homology"/>
<evidence type="ECO:0000256" key="2">
    <source>
        <dbReference type="ARBA" id="ARBA00022603"/>
    </source>
</evidence>
<dbReference type="Proteomes" id="UP000197781">
    <property type="component" value="Chromosome"/>
</dbReference>
<protein>
    <recommendedName>
        <fullName evidence="1">DNA (cytosine-5-)-methyltransferase</fullName>
        <ecNumber evidence="1">2.1.1.37</ecNumber>
    </recommendedName>
</protein>
<accession>A0A220MN44</accession>
<dbReference type="GO" id="GO:0044027">
    <property type="term" value="P:negative regulation of gene expression via chromosomal CpG island methylation"/>
    <property type="evidence" value="ECO:0007669"/>
    <property type="project" value="TreeGrafter"/>
</dbReference>
<dbReference type="Pfam" id="PF00145">
    <property type="entry name" value="DNA_methylase"/>
    <property type="match status" value="1"/>
</dbReference>
<dbReference type="SUPFAM" id="SSF53335">
    <property type="entry name" value="S-adenosyl-L-methionine-dependent methyltransferases"/>
    <property type="match status" value="1"/>
</dbReference>
<dbReference type="KEGG" id="bfm:BP422_24930"/>
<evidence type="ECO:0000256" key="4">
    <source>
        <dbReference type="ARBA" id="ARBA00022691"/>
    </source>
</evidence>
<evidence type="ECO:0000256" key="7">
    <source>
        <dbReference type="RuleBase" id="RU000416"/>
    </source>
</evidence>
<dbReference type="Gene3D" id="3.90.120.10">
    <property type="entry name" value="DNA Methylase, subunit A, domain 2"/>
    <property type="match status" value="1"/>
</dbReference>
<evidence type="ECO:0000256" key="6">
    <source>
        <dbReference type="PROSITE-ProRule" id="PRU01016"/>
    </source>
</evidence>
<evidence type="ECO:0000256" key="3">
    <source>
        <dbReference type="ARBA" id="ARBA00022679"/>
    </source>
</evidence>
<dbReference type="GO" id="GO:0032259">
    <property type="term" value="P:methylation"/>
    <property type="evidence" value="ECO:0007669"/>
    <property type="project" value="UniProtKB-KW"/>
</dbReference>
<gene>
    <name evidence="8" type="ORF">BP422_24930</name>
</gene>
<dbReference type="GO" id="GO:0003677">
    <property type="term" value="F:DNA binding"/>
    <property type="evidence" value="ECO:0007669"/>
    <property type="project" value="TreeGrafter"/>
</dbReference>
<dbReference type="EMBL" id="CP018145">
    <property type="protein sequence ID" value="ASJ56521.1"/>
    <property type="molecule type" value="Genomic_DNA"/>
</dbReference>
<dbReference type="EC" id="2.1.1.37" evidence="1"/>
<dbReference type="PRINTS" id="PR00105">
    <property type="entry name" value="C5METTRFRASE"/>
</dbReference>
<keyword evidence="3 6" id="KW-0808">Transferase</keyword>
<dbReference type="InterPro" id="IPR029063">
    <property type="entry name" value="SAM-dependent_MTases_sf"/>
</dbReference>
<evidence type="ECO:0000313" key="8">
    <source>
        <dbReference type="EMBL" id="ASJ56521.1"/>
    </source>
</evidence>
<dbReference type="GO" id="GO:0009307">
    <property type="term" value="P:DNA restriction-modification system"/>
    <property type="evidence" value="ECO:0007669"/>
    <property type="project" value="UniProtKB-KW"/>
</dbReference>
<dbReference type="REBASE" id="211254">
    <property type="entry name" value="M.BfoNF2ORF24930P"/>
</dbReference>
<dbReference type="InterPro" id="IPR050390">
    <property type="entry name" value="C5-Methyltransferase"/>
</dbReference>
<dbReference type="RefSeq" id="WP_088910097.1">
    <property type="nucleotide sequence ID" value="NZ_CP018145.1"/>
</dbReference>
<dbReference type="GO" id="GO:0003886">
    <property type="term" value="F:DNA (cytosine-5-)-methyltransferase activity"/>
    <property type="evidence" value="ECO:0007669"/>
    <property type="project" value="UniProtKB-EC"/>
</dbReference>